<proteinExistence type="predicted"/>
<dbReference type="SUPFAM" id="SSF46689">
    <property type="entry name" value="Homeodomain-like"/>
    <property type="match status" value="2"/>
</dbReference>
<evidence type="ECO:0000256" key="1">
    <source>
        <dbReference type="ARBA" id="ARBA00023015"/>
    </source>
</evidence>
<gene>
    <name evidence="4" type="ORF">ACFO60_33990</name>
</gene>
<keyword evidence="1" id="KW-0805">Transcription regulation</keyword>
<dbReference type="PROSITE" id="PS01124">
    <property type="entry name" value="HTH_ARAC_FAMILY_2"/>
    <property type="match status" value="1"/>
</dbReference>
<dbReference type="SMART" id="SM00342">
    <property type="entry name" value="HTH_ARAC"/>
    <property type="match status" value="1"/>
</dbReference>
<dbReference type="Proteomes" id="UP001596004">
    <property type="component" value="Unassembled WGS sequence"/>
</dbReference>
<dbReference type="InterPro" id="IPR018060">
    <property type="entry name" value="HTH_AraC"/>
</dbReference>
<dbReference type="Pfam" id="PF12833">
    <property type="entry name" value="HTH_18"/>
    <property type="match status" value="1"/>
</dbReference>
<dbReference type="Pfam" id="PF01965">
    <property type="entry name" value="DJ-1_PfpI"/>
    <property type="match status" value="1"/>
</dbReference>
<dbReference type="Gene3D" id="3.40.50.880">
    <property type="match status" value="1"/>
</dbReference>
<evidence type="ECO:0000256" key="2">
    <source>
        <dbReference type="ARBA" id="ARBA00023163"/>
    </source>
</evidence>
<sequence>MVTPQRQEGRTVVVVVYDGVRLLDVTGPLEVFTMAGEHGAAYRPLIASLGGRDIRTSGGVRLGADVALEELDDGGHILLVPGSPDVDATAADEPLLSQVRRLSGRAGHTASVCAGAFVLAAAGLLDGRRAATHWELAERLARTYPGIEVDRDAIFVRDGDIVTSAGVSSGIDLALGLVEEDYGAGLARTVAKHLVVFMQRPGGQSQFSVRMLAGGQSRTPLRPVLDAVAVDPAGDHGLAAMAARAGLSVRQLTRLFRKETGLSPARYVELTRLESARIMLETSDRPLDVVARRIGFGSPETMRRAFVRELGVPPAAYRARFRTTRPAASGLRS</sequence>
<dbReference type="InterPro" id="IPR052158">
    <property type="entry name" value="INH-QAR"/>
</dbReference>
<dbReference type="EMBL" id="JBHSFP010000035">
    <property type="protein sequence ID" value="MFC4535802.1"/>
    <property type="molecule type" value="Genomic_DNA"/>
</dbReference>
<evidence type="ECO:0000313" key="4">
    <source>
        <dbReference type="EMBL" id="MFC4535802.1"/>
    </source>
</evidence>
<accession>A0ABV9CTS0</accession>
<evidence type="ECO:0000313" key="5">
    <source>
        <dbReference type="Proteomes" id="UP001596004"/>
    </source>
</evidence>
<dbReference type="InterPro" id="IPR002818">
    <property type="entry name" value="DJ-1/PfpI"/>
</dbReference>
<evidence type="ECO:0000259" key="3">
    <source>
        <dbReference type="PROSITE" id="PS01124"/>
    </source>
</evidence>
<keyword evidence="2" id="KW-0804">Transcription</keyword>
<dbReference type="Gene3D" id="1.10.10.60">
    <property type="entry name" value="Homeodomain-like"/>
    <property type="match status" value="1"/>
</dbReference>
<protein>
    <submittedName>
        <fullName evidence="4">GlxA family transcriptional regulator</fullName>
    </submittedName>
</protein>
<dbReference type="CDD" id="cd03137">
    <property type="entry name" value="GATase1_AraC_1"/>
    <property type="match status" value="1"/>
</dbReference>
<name>A0ABV9CTS0_9ACTN</name>
<reference evidence="5" key="1">
    <citation type="journal article" date="2019" name="Int. J. Syst. Evol. Microbiol.">
        <title>The Global Catalogue of Microorganisms (GCM) 10K type strain sequencing project: providing services to taxonomists for standard genome sequencing and annotation.</title>
        <authorList>
            <consortium name="The Broad Institute Genomics Platform"/>
            <consortium name="The Broad Institute Genome Sequencing Center for Infectious Disease"/>
            <person name="Wu L."/>
            <person name="Ma J."/>
        </authorList>
    </citation>
    <scope>NUCLEOTIDE SEQUENCE [LARGE SCALE GENOMIC DNA]</scope>
    <source>
        <strain evidence="5">CGMCC 4.7132</strain>
    </source>
</reference>
<dbReference type="PANTHER" id="PTHR43130:SF3">
    <property type="entry name" value="HTH-TYPE TRANSCRIPTIONAL REGULATOR RV1931C"/>
    <property type="match status" value="1"/>
</dbReference>
<dbReference type="InterPro" id="IPR029062">
    <property type="entry name" value="Class_I_gatase-like"/>
</dbReference>
<organism evidence="4 5">
    <name type="scientific">Sphaerisporangium dianthi</name>
    <dbReference type="NCBI Taxonomy" id="1436120"/>
    <lineage>
        <taxon>Bacteria</taxon>
        <taxon>Bacillati</taxon>
        <taxon>Actinomycetota</taxon>
        <taxon>Actinomycetes</taxon>
        <taxon>Streptosporangiales</taxon>
        <taxon>Streptosporangiaceae</taxon>
        <taxon>Sphaerisporangium</taxon>
    </lineage>
</organism>
<keyword evidence="5" id="KW-1185">Reference proteome</keyword>
<comment type="caution">
    <text evidence="4">The sequence shown here is derived from an EMBL/GenBank/DDBJ whole genome shotgun (WGS) entry which is preliminary data.</text>
</comment>
<dbReference type="SUPFAM" id="SSF52317">
    <property type="entry name" value="Class I glutamine amidotransferase-like"/>
    <property type="match status" value="1"/>
</dbReference>
<dbReference type="RefSeq" id="WP_380849071.1">
    <property type="nucleotide sequence ID" value="NZ_JBHSFP010000035.1"/>
</dbReference>
<dbReference type="PANTHER" id="PTHR43130">
    <property type="entry name" value="ARAC-FAMILY TRANSCRIPTIONAL REGULATOR"/>
    <property type="match status" value="1"/>
</dbReference>
<dbReference type="InterPro" id="IPR009057">
    <property type="entry name" value="Homeodomain-like_sf"/>
</dbReference>
<feature type="domain" description="HTH araC/xylS-type" evidence="3">
    <location>
        <begin position="222"/>
        <end position="320"/>
    </location>
</feature>